<protein>
    <recommendedName>
        <fullName evidence="2">Multidrug resistance protein MdtA-like C-terminal permuted SH3 domain-containing protein</fullName>
    </recommendedName>
</protein>
<dbReference type="GO" id="GO:0015562">
    <property type="term" value="F:efflux transmembrane transporter activity"/>
    <property type="evidence" value="ECO:0007669"/>
    <property type="project" value="TreeGrafter"/>
</dbReference>
<dbReference type="EMBL" id="PYGA01000008">
    <property type="protein sequence ID" value="PSK97407.1"/>
    <property type="molecule type" value="Genomic_DNA"/>
</dbReference>
<dbReference type="PANTHER" id="PTHR30469">
    <property type="entry name" value="MULTIDRUG RESISTANCE PROTEIN MDTA"/>
    <property type="match status" value="1"/>
</dbReference>
<evidence type="ECO:0000256" key="1">
    <source>
        <dbReference type="SAM" id="MobiDB-lite"/>
    </source>
</evidence>
<dbReference type="PANTHER" id="PTHR30469:SF38">
    <property type="entry name" value="HLYD FAMILY SECRETION PROTEIN"/>
    <property type="match status" value="1"/>
</dbReference>
<feature type="domain" description="Multidrug resistance protein MdtA-like C-terminal permuted SH3" evidence="2">
    <location>
        <begin position="253"/>
        <end position="307"/>
    </location>
</feature>
<feature type="region of interest" description="Disordered" evidence="1">
    <location>
        <begin position="97"/>
        <end position="134"/>
    </location>
</feature>
<dbReference type="AlphaFoldDB" id="A0A2P8DJK5"/>
<dbReference type="RefSeq" id="WP_106583296.1">
    <property type="nucleotide sequence ID" value="NZ_PYGA01000008.1"/>
</dbReference>
<organism evidence="3 4">
    <name type="scientific">Murinocardiopsis flavida</name>
    <dbReference type="NCBI Taxonomy" id="645275"/>
    <lineage>
        <taxon>Bacteria</taxon>
        <taxon>Bacillati</taxon>
        <taxon>Actinomycetota</taxon>
        <taxon>Actinomycetes</taxon>
        <taxon>Streptosporangiales</taxon>
        <taxon>Nocardiopsidaceae</taxon>
        <taxon>Murinocardiopsis</taxon>
    </lineage>
</organism>
<proteinExistence type="predicted"/>
<dbReference type="Proteomes" id="UP000240542">
    <property type="component" value="Unassembled WGS sequence"/>
</dbReference>
<dbReference type="Gene3D" id="2.40.50.100">
    <property type="match status" value="1"/>
</dbReference>
<gene>
    <name evidence="3" type="ORF">CLV63_108127</name>
</gene>
<evidence type="ECO:0000313" key="4">
    <source>
        <dbReference type="Proteomes" id="UP000240542"/>
    </source>
</evidence>
<name>A0A2P8DJK5_9ACTN</name>
<feature type="compositionally biased region" description="Acidic residues" evidence="1">
    <location>
        <begin position="315"/>
        <end position="328"/>
    </location>
</feature>
<evidence type="ECO:0000313" key="3">
    <source>
        <dbReference type="EMBL" id="PSK97407.1"/>
    </source>
</evidence>
<sequence length="339" mass="33603">MKKWIIAGVVVVVVLGGLGVGGFVLLGGMSAGAGEEMTGAADELTESAPIAVERGDIDSRLVLSATVHAETPGKVKAGQGGTVTKVWVRNGTEVQKGAPVATVKAGSGGSSGEGAESEGSSSGSGGGGSQVTLSAPSAGKIADLGGLTTGDQVEPGSTVATVRKPGFRAVAEIKPNELYRFSGDPERMTLKIDKGPAAAECDYLSLKTPDEVSGGGKGEGKPSAEISCRIPNDVKVFDGVTGKMSVVTGTTENAILVPVTAVRGTADEGEVLVAGPGGAKKARKVSLGVSDGDLVEVTKGLTTDDKILDPVPLSEDFDAPGEGEEDDGAVMAPGMGGGG</sequence>
<keyword evidence="4" id="KW-1185">Reference proteome</keyword>
<dbReference type="OrthoDB" id="4401807at2"/>
<dbReference type="Gene3D" id="2.40.420.20">
    <property type="match status" value="1"/>
</dbReference>
<feature type="region of interest" description="Disordered" evidence="1">
    <location>
        <begin position="305"/>
        <end position="339"/>
    </location>
</feature>
<dbReference type="Pfam" id="PF25967">
    <property type="entry name" value="RND-MFP_C"/>
    <property type="match status" value="1"/>
</dbReference>
<accession>A0A2P8DJK5</accession>
<reference evidence="3 4" key="1">
    <citation type="submission" date="2018-03" db="EMBL/GenBank/DDBJ databases">
        <title>Genomic Encyclopedia of Archaeal and Bacterial Type Strains, Phase II (KMG-II): from individual species to whole genera.</title>
        <authorList>
            <person name="Goeker M."/>
        </authorList>
    </citation>
    <scope>NUCLEOTIDE SEQUENCE [LARGE SCALE GENOMIC DNA]</scope>
    <source>
        <strain evidence="3 4">DSM 45312</strain>
    </source>
</reference>
<dbReference type="GO" id="GO:1990281">
    <property type="term" value="C:efflux pump complex"/>
    <property type="evidence" value="ECO:0007669"/>
    <property type="project" value="TreeGrafter"/>
</dbReference>
<comment type="caution">
    <text evidence="3">The sequence shown here is derived from an EMBL/GenBank/DDBJ whole genome shotgun (WGS) entry which is preliminary data.</text>
</comment>
<dbReference type="InterPro" id="IPR058627">
    <property type="entry name" value="MdtA-like_C"/>
</dbReference>
<evidence type="ECO:0000259" key="2">
    <source>
        <dbReference type="Pfam" id="PF25967"/>
    </source>
</evidence>